<comment type="caution">
    <text evidence="1">The sequence shown here is derived from an EMBL/GenBank/DDBJ whole genome shotgun (WGS) entry which is preliminary data.</text>
</comment>
<evidence type="ECO:0000313" key="2">
    <source>
        <dbReference type="Proteomes" id="UP001255601"/>
    </source>
</evidence>
<dbReference type="GO" id="GO:0004867">
    <property type="term" value="F:serine-type endopeptidase inhibitor activity"/>
    <property type="evidence" value="ECO:0007669"/>
    <property type="project" value="UniProtKB-KW"/>
</dbReference>
<dbReference type="Proteomes" id="UP001255601">
    <property type="component" value="Unassembled WGS sequence"/>
</dbReference>
<keyword evidence="1" id="KW-0646">Protease inhibitor</keyword>
<accession>A0AAJ2EQZ3</accession>
<keyword evidence="1" id="KW-0722">Serine protease inhibitor</keyword>
<sequence length="115" mass="11769">MPAFRPLSLKVEVVVTVPVMGMAGATAAGMVAATAEETVAAMETETVVAIAAETGTVAEAATAVVAAVEAAKATAMAVAEHRTLMEPRIQMGMKRVAGSRGRVLKCVTPMESLRL</sequence>
<dbReference type="AlphaFoldDB" id="A0AAJ2EQZ3"/>
<reference evidence="1" key="1">
    <citation type="submission" date="2023-08" db="EMBL/GenBank/DDBJ databases">
        <title>Functional and genomic diversity of the sorghum phyllosphere microbiome.</title>
        <authorList>
            <person name="Shade A."/>
        </authorList>
    </citation>
    <scope>NUCLEOTIDE SEQUENCE</scope>
    <source>
        <strain evidence="1">SORGH_AS_0974</strain>
    </source>
</reference>
<organism evidence="1 2">
    <name type="scientific">Agrobacterium larrymoorei</name>
    <dbReference type="NCBI Taxonomy" id="160699"/>
    <lineage>
        <taxon>Bacteria</taxon>
        <taxon>Pseudomonadati</taxon>
        <taxon>Pseudomonadota</taxon>
        <taxon>Alphaproteobacteria</taxon>
        <taxon>Hyphomicrobiales</taxon>
        <taxon>Rhizobiaceae</taxon>
        <taxon>Rhizobium/Agrobacterium group</taxon>
        <taxon>Agrobacterium</taxon>
    </lineage>
</organism>
<evidence type="ECO:0000313" key="1">
    <source>
        <dbReference type="EMBL" id="MDR6101680.1"/>
    </source>
</evidence>
<protein>
    <submittedName>
        <fullName evidence="1">Serine protease inhibitor</fullName>
    </submittedName>
</protein>
<proteinExistence type="predicted"/>
<dbReference type="EMBL" id="JAVIZC010000001">
    <property type="protein sequence ID" value="MDR6101680.1"/>
    <property type="molecule type" value="Genomic_DNA"/>
</dbReference>
<name>A0AAJ2EQZ3_9HYPH</name>
<gene>
    <name evidence="1" type="ORF">QE369_001858</name>
</gene>